<evidence type="ECO:0000313" key="2">
    <source>
        <dbReference type="Proteomes" id="UP000324209"/>
    </source>
</evidence>
<organism evidence="1 2">
    <name type="scientific">Oceanispirochaeta crateris</name>
    <dbReference type="NCBI Taxonomy" id="2518645"/>
    <lineage>
        <taxon>Bacteria</taxon>
        <taxon>Pseudomonadati</taxon>
        <taxon>Spirochaetota</taxon>
        <taxon>Spirochaetia</taxon>
        <taxon>Spirochaetales</taxon>
        <taxon>Spirochaetaceae</taxon>
        <taxon>Oceanispirochaeta</taxon>
    </lineage>
</organism>
<dbReference type="RefSeq" id="WP_149487282.1">
    <property type="nucleotide sequence ID" value="NZ_CP036150.1"/>
</dbReference>
<reference evidence="1 2" key="1">
    <citation type="submission" date="2019-02" db="EMBL/GenBank/DDBJ databases">
        <title>Complete Genome Sequence and Methylome Analysis of free living Spirochaetas.</title>
        <authorList>
            <person name="Fomenkov A."/>
            <person name="Dubinina G."/>
            <person name="Leshcheva N."/>
            <person name="Mikheeva N."/>
            <person name="Grabovich M."/>
            <person name="Vincze T."/>
            <person name="Roberts R.J."/>
        </authorList>
    </citation>
    <scope>NUCLEOTIDE SEQUENCE [LARGE SCALE GENOMIC DNA]</scope>
    <source>
        <strain evidence="1 2">K2</strain>
    </source>
</reference>
<gene>
    <name evidence="1" type="ORF">EXM22_14920</name>
</gene>
<sequence>MATIGKSLWQRLSAGSSLTPEDKAVGKNLFREFTQHGYLQITPAQRITISAGAVIDFYRRLSLIRSTSSPVGRRKDDRWLRNGDFQFLNVQDYGSFFRMFMELPRLRTDSVIFNPVTECDRSRTLYPRSHSHLDKSYSDPFLDSLGLTLDDQFNLLLCAAHLCGKKTGYTLSPLIDSVSAVVYRKPEFFNWDSLDGRDEPKEVLVRAITTLVQDQFEKSGTYDYALLETLAFQNHIAVRKEASGAVCFDFEEEGALAYFSGIFPGLQSRFPLDFAYLMIPPDLSDKHIHTLYKALRTSGGCKRYTGWVLDLPVDKTPPVEPVEPVVLVHQGKDRFDMDEEFIHTWFHRLGNLQEKNKKRSYPVSLGIPLSRDKEHSSMDLLSQLFFSRFSSVSLFRRPLVQKGDLTEIQNRMEDIYQRYKVVLEKGQLLRVVADETFAWWIIREKGRLLIPLLALKNPDGKRPGVVKIDYSLITGRSRILSVVDYDFSSAQGSLFLSADHSLTVVDLKPGSFRLFSLQ</sequence>
<dbReference type="AlphaFoldDB" id="A0A5C1QPE3"/>
<keyword evidence="2" id="KW-1185">Reference proteome</keyword>
<dbReference type="EMBL" id="CP036150">
    <property type="protein sequence ID" value="QEN09208.1"/>
    <property type="molecule type" value="Genomic_DNA"/>
</dbReference>
<evidence type="ECO:0000313" key="1">
    <source>
        <dbReference type="EMBL" id="QEN09208.1"/>
    </source>
</evidence>
<protein>
    <submittedName>
        <fullName evidence="1">Uncharacterized protein</fullName>
    </submittedName>
</protein>
<name>A0A5C1QPE3_9SPIO</name>
<dbReference type="OrthoDB" id="375217at2"/>
<dbReference type="Proteomes" id="UP000324209">
    <property type="component" value="Chromosome"/>
</dbReference>
<dbReference type="KEGG" id="ock:EXM22_14920"/>
<proteinExistence type="predicted"/>
<accession>A0A5C1QPE3</accession>